<sequence length="78" mass="8495">MGSVTRAWVVATSIGAVEALKDQGGLQMELRDEELASVRQEESRGVVFSGVQEVSLFVFVAYLEEDGGWRCGGEDEEV</sequence>
<dbReference type="AlphaFoldDB" id="A0AAP0PTP3"/>
<evidence type="ECO:0000313" key="2">
    <source>
        <dbReference type="Proteomes" id="UP001417504"/>
    </source>
</evidence>
<protein>
    <submittedName>
        <fullName evidence="1">Uncharacterized protein</fullName>
    </submittedName>
</protein>
<dbReference type="Proteomes" id="UP001417504">
    <property type="component" value="Unassembled WGS sequence"/>
</dbReference>
<accession>A0AAP0PTP3</accession>
<comment type="caution">
    <text evidence="1">The sequence shown here is derived from an EMBL/GenBank/DDBJ whole genome shotgun (WGS) entry which is preliminary data.</text>
</comment>
<organism evidence="1 2">
    <name type="scientific">Stephania japonica</name>
    <dbReference type="NCBI Taxonomy" id="461633"/>
    <lineage>
        <taxon>Eukaryota</taxon>
        <taxon>Viridiplantae</taxon>
        <taxon>Streptophyta</taxon>
        <taxon>Embryophyta</taxon>
        <taxon>Tracheophyta</taxon>
        <taxon>Spermatophyta</taxon>
        <taxon>Magnoliopsida</taxon>
        <taxon>Ranunculales</taxon>
        <taxon>Menispermaceae</taxon>
        <taxon>Menispermoideae</taxon>
        <taxon>Cissampelideae</taxon>
        <taxon>Stephania</taxon>
    </lineage>
</organism>
<reference evidence="1 2" key="1">
    <citation type="submission" date="2024-01" db="EMBL/GenBank/DDBJ databases">
        <title>Genome assemblies of Stephania.</title>
        <authorList>
            <person name="Yang L."/>
        </authorList>
    </citation>
    <scope>NUCLEOTIDE SEQUENCE [LARGE SCALE GENOMIC DNA]</scope>
    <source>
        <strain evidence="1">QJT</strain>
        <tissue evidence="1">Leaf</tissue>
    </source>
</reference>
<keyword evidence="2" id="KW-1185">Reference proteome</keyword>
<gene>
    <name evidence="1" type="ORF">Sjap_003563</name>
</gene>
<dbReference type="EMBL" id="JBBNAE010000001">
    <property type="protein sequence ID" value="KAK9156083.1"/>
    <property type="molecule type" value="Genomic_DNA"/>
</dbReference>
<proteinExistence type="predicted"/>
<evidence type="ECO:0000313" key="1">
    <source>
        <dbReference type="EMBL" id="KAK9156083.1"/>
    </source>
</evidence>
<name>A0AAP0PTP3_9MAGN</name>